<dbReference type="Proteomes" id="UP000238479">
    <property type="component" value="Chromosome 4"/>
</dbReference>
<keyword evidence="2" id="KW-1185">Reference proteome</keyword>
<dbReference type="EMBL" id="PDCK01000042">
    <property type="protein sequence ID" value="PRQ38778.1"/>
    <property type="molecule type" value="Genomic_DNA"/>
</dbReference>
<dbReference type="AlphaFoldDB" id="A0A2P6QX57"/>
<name>A0A2P6QX57_ROSCH</name>
<evidence type="ECO:0000313" key="1">
    <source>
        <dbReference type="EMBL" id="PRQ38778.1"/>
    </source>
</evidence>
<reference evidence="1 2" key="1">
    <citation type="journal article" date="2018" name="Nat. Genet.">
        <title>The Rosa genome provides new insights in the design of modern roses.</title>
        <authorList>
            <person name="Bendahmane M."/>
        </authorList>
    </citation>
    <scope>NUCLEOTIDE SEQUENCE [LARGE SCALE GENOMIC DNA]</scope>
    <source>
        <strain evidence="2">cv. Old Blush</strain>
    </source>
</reference>
<accession>A0A2P6QX57</accession>
<sequence length="40" mass="4485">MLLKSNSHHPEYYILASNRSCSLSLSSSKVKLKVYADRAS</sequence>
<dbReference type="Gramene" id="PRQ38778">
    <property type="protein sequence ID" value="PRQ38778"/>
    <property type="gene ID" value="RchiOBHm_Chr4g0417721"/>
</dbReference>
<comment type="caution">
    <text evidence="1">The sequence shown here is derived from an EMBL/GenBank/DDBJ whole genome shotgun (WGS) entry which is preliminary data.</text>
</comment>
<organism evidence="1 2">
    <name type="scientific">Rosa chinensis</name>
    <name type="common">China rose</name>
    <dbReference type="NCBI Taxonomy" id="74649"/>
    <lineage>
        <taxon>Eukaryota</taxon>
        <taxon>Viridiplantae</taxon>
        <taxon>Streptophyta</taxon>
        <taxon>Embryophyta</taxon>
        <taxon>Tracheophyta</taxon>
        <taxon>Spermatophyta</taxon>
        <taxon>Magnoliopsida</taxon>
        <taxon>eudicotyledons</taxon>
        <taxon>Gunneridae</taxon>
        <taxon>Pentapetalae</taxon>
        <taxon>rosids</taxon>
        <taxon>fabids</taxon>
        <taxon>Rosales</taxon>
        <taxon>Rosaceae</taxon>
        <taxon>Rosoideae</taxon>
        <taxon>Rosoideae incertae sedis</taxon>
        <taxon>Rosa</taxon>
    </lineage>
</organism>
<evidence type="ECO:0000313" key="2">
    <source>
        <dbReference type="Proteomes" id="UP000238479"/>
    </source>
</evidence>
<gene>
    <name evidence="1" type="ORF">RchiOBHm_Chr4g0417721</name>
</gene>
<protein>
    <submittedName>
        <fullName evidence="1">Uncharacterized protein</fullName>
    </submittedName>
</protein>
<proteinExistence type="predicted"/>